<comment type="caution">
    <text evidence="1">The sequence shown here is derived from an EMBL/GenBank/DDBJ whole genome shotgun (WGS) entry which is preliminary data.</text>
</comment>
<reference evidence="1 2" key="1">
    <citation type="submission" date="2021-06" db="EMBL/GenBank/DDBJ databases">
        <title>Caerostris extrusa draft genome.</title>
        <authorList>
            <person name="Kono N."/>
            <person name="Arakawa K."/>
        </authorList>
    </citation>
    <scope>NUCLEOTIDE SEQUENCE [LARGE SCALE GENOMIC DNA]</scope>
</reference>
<gene>
    <name evidence="1" type="ORF">CEXT_238351</name>
</gene>
<evidence type="ECO:0000313" key="2">
    <source>
        <dbReference type="Proteomes" id="UP001054945"/>
    </source>
</evidence>
<dbReference type="AlphaFoldDB" id="A0AAV4T2K7"/>
<organism evidence="1 2">
    <name type="scientific">Caerostris extrusa</name>
    <name type="common">Bark spider</name>
    <name type="synonym">Caerostris bankana</name>
    <dbReference type="NCBI Taxonomy" id="172846"/>
    <lineage>
        <taxon>Eukaryota</taxon>
        <taxon>Metazoa</taxon>
        <taxon>Ecdysozoa</taxon>
        <taxon>Arthropoda</taxon>
        <taxon>Chelicerata</taxon>
        <taxon>Arachnida</taxon>
        <taxon>Araneae</taxon>
        <taxon>Araneomorphae</taxon>
        <taxon>Entelegynae</taxon>
        <taxon>Araneoidea</taxon>
        <taxon>Araneidae</taxon>
        <taxon>Caerostris</taxon>
    </lineage>
</organism>
<proteinExistence type="predicted"/>
<evidence type="ECO:0000313" key="1">
    <source>
        <dbReference type="EMBL" id="GIY40530.1"/>
    </source>
</evidence>
<sequence>MHWPHFGKSSSTFKFHSLSLQNEPPILMPSCISTRLSTGQYEDALSFGYGIEKEDNGIRSSTINFSFQIRYPTGNIPLGQSREEIIFAHA</sequence>
<accession>A0AAV4T2K7</accession>
<keyword evidence="2" id="KW-1185">Reference proteome</keyword>
<dbReference type="Proteomes" id="UP001054945">
    <property type="component" value="Unassembled WGS sequence"/>
</dbReference>
<protein>
    <submittedName>
        <fullName evidence="1">Uncharacterized protein</fullName>
    </submittedName>
</protein>
<dbReference type="EMBL" id="BPLR01010625">
    <property type="protein sequence ID" value="GIY40530.1"/>
    <property type="molecule type" value="Genomic_DNA"/>
</dbReference>
<name>A0AAV4T2K7_CAEEX</name>